<dbReference type="PATRIC" id="fig|1434107.4.peg.1924"/>
<sequence>MRVDSINHWDIAAETYSEENNQGRNFHSQIYLAAVNELLGNVKGKRVLDAGCGDGFFSLELARKGALVKAVDGSDAMLNIAKRKHVHHNLQYYNMNLTRKLTFEDRFFDIVVANMLLMDIPEINSFVSEVARVLKKPGTFIFSVTHPCFFLSDWEENKNNIKVYKKIGNYLDERVEELNFWGKTLHYHRPLSRYIEAVEKAGMYVSSLREPVPSRESIELYPEQEYHYRIPSFLVMRAKSIEASDFT</sequence>
<dbReference type="GeneID" id="24789020"/>
<dbReference type="Pfam" id="PF08241">
    <property type="entry name" value="Methyltransf_11"/>
    <property type="match status" value="1"/>
</dbReference>
<dbReference type="InterPro" id="IPR029063">
    <property type="entry name" value="SAM-dependent_MTases_sf"/>
</dbReference>
<gene>
    <name evidence="2" type="ORF">MSBR3_1482</name>
</gene>
<dbReference type="PANTHER" id="PTHR43861:SF6">
    <property type="entry name" value="METHYLTRANSFERASE TYPE 11"/>
    <property type="match status" value="1"/>
</dbReference>
<dbReference type="OrthoDB" id="57427at2157"/>
<keyword evidence="2" id="KW-0489">Methyltransferase</keyword>
<evidence type="ECO:0000313" key="2">
    <source>
        <dbReference type="EMBL" id="AKB82060.1"/>
    </source>
</evidence>
<evidence type="ECO:0000313" key="3">
    <source>
        <dbReference type="Proteomes" id="UP000033066"/>
    </source>
</evidence>
<dbReference type="STRING" id="1434107.MSBR3_1482"/>
<protein>
    <submittedName>
        <fullName evidence="2">Methyltransferase</fullName>
    </submittedName>
</protein>
<dbReference type="GO" id="GO:0032259">
    <property type="term" value="P:methylation"/>
    <property type="evidence" value="ECO:0007669"/>
    <property type="project" value="UniProtKB-KW"/>
</dbReference>
<evidence type="ECO:0000259" key="1">
    <source>
        <dbReference type="Pfam" id="PF08241"/>
    </source>
</evidence>
<dbReference type="Gene3D" id="3.40.50.150">
    <property type="entry name" value="Vaccinia Virus protein VP39"/>
    <property type="match status" value="1"/>
</dbReference>
<reference evidence="2" key="1">
    <citation type="submission" date="2014-07" db="EMBL/GenBank/DDBJ databases">
        <title>Methanogenic archaea and the global carbon cycle.</title>
        <authorList>
            <person name="Henriksen J.R."/>
            <person name="Luke J."/>
            <person name="Reinhart S."/>
            <person name="Benedict M.N."/>
            <person name="Youngblut N.D."/>
            <person name="Metcalf M.E."/>
            <person name="Whitaker R.J."/>
            <person name="Metcalf W.W."/>
        </authorList>
    </citation>
    <scope>NUCLEOTIDE SEQUENCE [LARGE SCALE GENOMIC DNA]</scope>
    <source>
        <strain evidence="2">3</strain>
    </source>
</reference>
<dbReference type="Proteomes" id="UP000033066">
    <property type="component" value="Chromosome"/>
</dbReference>
<dbReference type="PANTHER" id="PTHR43861">
    <property type="entry name" value="TRANS-ACONITATE 2-METHYLTRANSFERASE-RELATED"/>
    <property type="match status" value="1"/>
</dbReference>
<dbReference type="HOGENOM" id="CLU_049749_5_1_2"/>
<accession>A0A0E3WWJ8</accession>
<keyword evidence="2" id="KW-0808">Transferase</keyword>
<name>A0A0E3WWJ8_METBA</name>
<dbReference type="GO" id="GO:0008757">
    <property type="term" value="F:S-adenosylmethionine-dependent methyltransferase activity"/>
    <property type="evidence" value="ECO:0007669"/>
    <property type="project" value="InterPro"/>
</dbReference>
<dbReference type="KEGG" id="mbak:MSBR3_1482"/>
<proteinExistence type="predicted"/>
<dbReference type="EMBL" id="CP009517">
    <property type="protein sequence ID" value="AKB82060.1"/>
    <property type="molecule type" value="Genomic_DNA"/>
</dbReference>
<dbReference type="SUPFAM" id="SSF53335">
    <property type="entry name" value="S-adenosyl-L-methionine-dependent methyltransferases"/>
    <property type="match status" value="1"/>
</dbReference>
<keyword evidence="3" id="KW-1185">Reference proteome</keyword>
<dbReference type="CDD" id="cd02440">
    <property type="entry name" value="AdoMet_MTases"/>
    <property type="match status" value="1"/>
</dbReference>
<dbReference type="InterPro" id="IPR013216">
    <property type="entry name" value="Methyltransf_11"/>
</dbReference>
<dbReference type="RefSeq" id="WP_048107463.1">
    <property type="nucleotide sequence ID" value="NZ_CP009517.1"/>
</dbReference>
<feature type="domain" description="Methyltransferase type 11" evidence="1">
    <location>
        <begin position="48"/>
        <end position="142"/>
    </location>
</feature>
<dbReference type="AlphaFoldDB" id="A0A0E3WWJ8"/>
<organism evidence="2 3">
    <name type="scientific">Methanosarcina barkeri 3</name>
    <dbReference type="NCBI Taxonomy" id="1434107"/>
    <lineage>
        <taxon>Archaea</taxon>
        <taxon>Methanobacteriati</taxon>
        <taxon>Methanobacteriota</taxon>
        <taxon>Stenosarchaea group</taxon>
        <taxon>Methanomicrobia</taxon>
        <taxon>Methanosarcinales</taxon>
        <taxon>Methanosarcinaceae</taxon>
        <taxon>Methanosarcina</taxon>
    </lineage>
</organism>